<gene>
    <name evidence="2" type="ORF">JW613_16180</name>
</gene>
<evidence type="ECO:0000313" key="2">
    <source>
        <dbReference type="EMBL" id="MBO8199825.1"/>
    </source>
</evidence>
<evidence type="ECO:0008006" key="4">
    <source>
        <dbReference type="Google" id="ProtNLM"/>
    </source>
</evidence>
<keyword evidence="1" id="KW-0732">Signal</keyword>
<dbReference type="RefSeq" id="WP_209211534.1">
    <property type="nucleotide sequence ID" value="NZ_JAFFZM010000009.1"/>
</dbReference>
<name>A0ABS3XX14_9ACTN</name>
<sequence length="132" mass="13885">MTATAFAFAVATGAALTGAAPAGAAAPAAPAAGDVVSKYSIDLAGCSWHHDRYWGESAGTCSSTWASGWVEDQESDGKCVQVKIEWKRNGRVADTDYSAKACPDGERETFYKKPGDGSHWTADNLDVTTYQS</sequence>
<protein>
    <recommendedName>
        <fullName evidence="4">Secreted protein</fullName>
    </recommendedName>
</protein>
<dbReference type="Proteomes" id="UP000721954">
    <property type="component" value="Unassembled WGS sequence"/>
</dbReference>
<dbReference type="EMBL" id="JAFFZM010000009">
    <property type="protein sequence ID" value="MBO8199825.1"/>
    <property type="molecule type" value="Genomic_DNA"/>
</dbReference>
<dbReference type="GeneID" id="96260146"/>
<comment type="caution">
    <text evidence="2">The sequence shown here is derived from an EMBL/GenBank/DDBJ whole genome shotgun (WGS) entry which is preliminary data.</text>
</comment>
<proteinExistence type="predicted"/>
<organism evidence="2 3">
    <name type="scientific">Streptomyces smyrnaeus</name>
    <dbReference type="NCBI Taxonomy" id="1387713"/>
    <lineage>
        <taxon>Bacteria</taxon>
        <taxon>Bacillati</taxon>
        <taxon>Actinomycetota</taxon>
        <taxon>Actinomycetes</taxon>
        <taxon>Kitasatosporales</taxon>
        <taxon>Streptomycetaceae</taxon>
        <taxon>Streptomyces</taxon>
    </lineage>
</organism>
<evidence type="ECO:0000256" key="1">
    <source>
        <dbReference type="SAM" id="SignalP"/>
    </source>
</evidence>
<feature type="signal peptide" evidence="1">
    <location>
        <begin position="1"/>
        <end position="24"/>
    </location>
</feature>
<evidence type="ECO:0000313" key="3">
    <source>
        <dbReference type="Proteomes" id="UP000721954"/>
    </source>
</evidence>
<accession>A0ABS3XX14</accession>
<keyword evidence="3" id="KW-1185">Reference proteome</keyword>
<reference evidence="2 3" key="1">
    <citation type="submission" date="2021-02" db="EMBL/GenBank/DDBJ databases">
        <title>Streptomyces spirodelae sp. nov., isolated from duckweed.</title>
        <authorList>
            <person name="Saimee Y."/>
            <person name="Duangmal K."/>
        </authorList>
    </citation>
    <scope>NUCLEOTIDE SEQUENCE [LARGE SCALE GENOMIC DNA]</scope>
    <source>
        <strain evidence="2 3">DSM 42105</strain>
    </source>
</reference>
<feature type="chain" id="PRO_5046228388" description="Secreted protein" evidence="1">
    <location>
        <begin position="25"/>
        <end position="132"/>
    </location>
</feature>